<dbReference type="RefSeq" id="WP_281811562.1">
    <property type="nucleotide sequence ID" value="NZ_BRLB01000001.1"/>
</dbReference>
<sequence length="589" mass="67106">MAKVRKKPRQEPVKIDEFLGVNLDPDGETGLKLGEASYMRNFRVTRNYNLKKRPGQTNIVNRLRKPIRGMWYGKIKGSYHFLFACYGRIYRGMNTSTIIGTLKDNVTTFFAYNDKVYILNGYEYYSWDGTTFEIVKGYIPTITITTKPDGGGKLFEQKNLLTDWVKQSFSGDGSTKKFKLVGKNIQSDKVVATVDGVEKTESTSFTVNRTFGEVTFNTAPSALPDNVVIRYKMKATSDRQQIVKCKYAMCYGGSNDTRVHLWGNSKLRNRRIYSDLEDGQPSAEYFPVNGYTEIGSSQYDITDIVLQYDRQIIFTNGGTYYSYYTTTNGNASFPVYPLNTSIGNKPFNGVQVIQNNPVSVYDGVYEWISSNVRDERNANHISKRIQPSLDKMDLTKAITFDYEKESEYWLCIGSIAYIWNYRNDTWYVFDSIPAICLIAIDGVLYFGTSDGRIVKLDKDSRNDNGKAINCIWEMGFSDFGIETYTKFVNKIWVSIKPNIRTSASISFRTDSKSSKSSIASKAYYSLSTFVHANFAHWSFNTNYSPQPQDIKLKAKKFVYFKLIITNNAIDETLTLLSINIKARIGGESK</sequence>
<comment type="caution">
    <text evidence="1">The sequence shown here is derived from an EMBL/GenBank/DDBJ whole genome shotgun (WGS) entry which is preliminary data.</text>
</comment>
<evidence type="ECO:0000313" key="1">
    <source>
        <dbReference type="EMBL" id="GKX27848.1"/>
    </source>
</evidence>
<dbReference type="Proteomes" id="UP001144256">
    <property type="component" value="Unassembled WGS sequence"/>
</dbReference>
<gene>
    <name evidence="1" type="ORF">SH1V18_03280</name>
</gene>
<dbReference type="EMBL" id="BRLB01000001">
    <property type="protein sequence ID" value="GKX27848.1"/>
    <property type="molecule type" value="Genomic_DNA"/>
</dbReference>
<evidence type="ECO:0000313" key="2">
    <source>
        <dbReference type="Proteomes" id="UP001144256"/>
    </source>
</evidence>
<organism evidence="1 2">
    <name type="scientific">Vallitalea longa</name>
    <dbReference type="NCBI Taxonomy" id="2936439"/>
    <lineage>
        <taxon>Bacteria</taxon>
        <taxon>Bacillati</taxon>
        <taxon>Bacillota</taxon>
        <taxon>Clostridia</taxon>
        <taxon>Lachnospirales</taxon>
        <taxon>Vallitaleaceae</taxon>
        <taxon>Vallitalea</taxon>
    </lineage>
</organism>
<protein>
    <submittedName>
        <fullName evidence="1">Uncharacterized protein</fullName>
    </submittedName>
</protein>
<accession>A0A9W5Y8R3</accession>
<name>A0A9W5Y8R3_9FIRM</name>
<dbReference type="AlphaFoldDB" id="A0A9W5Y8R3"/>
<keyword evidence="2" id="KW-1185">Reference proteome</keyword>
<proteinExistence type="predicted"/>
<reference evidence="1" key="1">
    <citation type="submission" date="2022-06" db="EMBL/GenBank/DDBJ databases">
        <title>Vallitalea longa sp. nov., an anaerobic bacterium isolated from marine sediment.</title>
        <authorList>
            <person name="Hirano S."/>
            <person name="Terahara T."/>
            <person name="Mori K."/>
            <person name="Hamada M."/>
            <person name="Matsumoto R."/>
            <person name="Kobayashi T."/>
        </authorList>
    </citation>
    <scope>NUCLEOTIDE SEQUENCE</scope>
    <source>
        <strain evidence="1">SH18-1</strain>
    </source>
</reference>